<keyword evidence="3" id="KW-1185">Reference proteome</keyword>
<evidence type="ECO:0000256" key="1">
    <source>
        <dbReference type="SAM" id="MobiDB-lite"/>
    </source>
</evidence>
<evidence type="ECO:0000313" key="2">
    <source>
        <dbReference type="EMBL" id="SOX56694.1"/>
    </source>
</evidence>
<feature type="compositionally biased region" description="Pro residues" evidence="1">
    <location>
        <begin position="52"/>
        <end position="69"/>
    </location>
</feature>
<dbReference type="AlphaFoldDB" id="A0A2K4YIT5"/>
<protein>
    <submittedName>
        <fullName evidence="2">Uncharacterized protein</fullName>
    </submittedName>
</protein>
<sequence>MGADYDRLFQPPTGGEIPDDAADSGFDIDAGFDVDSPAAAAPNPAGAKPDAPAAPPMPVDWDPPAPSARPDPQRLLSFTHSNSE</sequence>
<dbReference type="Proteomes" id="UP000236318">
    <property type="component" value="Unassembled WGS sequence"/>
</dbReference>
<comment type="caution">
    <text evidence="2">The sequence shown here is derived from an EMBL/GenBank/DDBJ whole genome shotgun (WGS) entry which is preliminary data.</text>
</comment>
<feature type="compositionally biased region" description="Low complexity" evidence="1">
    <location>
        <begin position="35"/>
        <end position="51"/>
    </location>
</feature>
<evidence type="ECO:0000313" key="3">
    <source>
        <dbReference type="Proteomes" id="UP000236318"/>
    </source>
</evidence>
<proteinExistence type="predicted"/>
<reference evidence="2" key="1">
    <citation type="submission" date="2018-01" db="EMBL/GenBank/DDBJ databases">
        <authorList>
            <consortium name="Urmite Genomes"/>
        </authorList>
    </citation>
    <scope>NUCLEOTIDE SEQUENCE [LARGE SCALE GENOMIC DNA]</scope>
    <source>
        <strain evidence="2">AFP003</strain>
    </source>
</reference>
<organism evidence="2 3">
    <name type="scientific">Mycobacterium ahvazicum</name>
    <dbReference type="NCBI Taxonomy" id="1964395"/>
    <lineage>
        <taxon>Bacteria</taxon>
        <taxon>Bacillati</taxon>
        <taxon>Actinomycetota</taxon>
        <taxon>Actinomycetes</taxon>
        <taxon>Mycobacteriales</taxon>
        <taxon>Mycobacteriaceae</taxon>
        <taxon>Mycobacterium</taxon>
        <taxon>Mycobacterium simiae complex</taxon>
    </lineage>
</organism>
<dbReference type="EMBL" id="FXEG02000005">
    <property type="protein sequence ID" value="SOX56694.1"/>
    <property type="molecule type" value="Genomic_DNA"/>
</dbReference>
<name>A0A2K4YIT5_9MYCO</name>
<feature type="region of interest" description="Disordered" evidence="1">
    <location>
        <begin position="1"/>
        <end position="84"/>
    </location>
</feature>
<accession>A0A2K4YIT5</accession>
<gene>
    <name evidence="2" type="ORF">MAAFP003_5402</name>
</gene>